<dbReference type="GO" id="GO:0016032">
    <property type="term" value="P:viral process"/>
    <property type="evidence" value="ECO:0007669"/>
    <property type="project" value="InterPro"/>
</dbReference>
<sequence>MNVVRDLRTGEPITHRQSTIGTYIHQVPNPFHLKLISWSHQGSGFFNIRLQLRFNYNLRKQLGLHMAWIEFTVLGRHRNLTGQRFTTIFLKRLLFFLNNYGIISLNLVINGISHVLFDDFNFVESVIHQEYRVAMKEEFY</sequence>
<dbReference type="EMBL" id="KT388064">
    <property type="protein sequence ID" value="ALR86737.1"/>
    <property type="molecule type" value="Genomic_DNA"/>
</dbReference>
<evidence type="ECO:0000256" key="3">
    <source>
        <dbReference type="ARBA" id="ARBA00025603"/>
    </source>
</evidence>
<proteinExistence type="inferred from homology"/>
<evidence type="ECO:0000256" key="4">
    <source>
        <dbReference type="ARBA" id="ARBA00025955"/>
    </source>
</evidence>
<comment type="subunit">
    <text evidence="4 5">Homooligomer. Interacts with the replication-associated protein (REP). Interacts with host proliferating cell nuclear antigen (PCNA). Interacts with host retinoblastoma-related protein 1 (RBR1), and may thereby deregulate the host cell cycle. Oligomerization and interaction with PCNA are necessary for optimal replication enhancement.</text>
</comment>
<dbReference type="Pfam" id="PF01407">
    <property type="entry name" value="Gemini_AL3"/>
    <property type="match status" value="1"/>
</dbReference>
<organism evidence="7">
    <name type="scientific">Turnip curly top virus</name>
    <dbReference type="NCBI Taxonomy" id="859650"/>
    <lineage>
        <taxon>Viruses</taxon>
        <taxon>Monodnaviria</taxon>
        <taxon>Shotokuvirae</taxon>
        <taxon>Cressdnaviricota</taxon>
        <taxon>Repensiviricetes</taxon>
        <taxon>Geplafuvirales</taxon>
        <taxon>Geminiviridae</taxon>
        <taxon>Turncurtovirus</taxon>
        <taxon>Turncurtovirus brassicae</taxon>
    </lineage>
</organism>
<keyword evidence="6" id="KW-1133">Transmembrane helix</keyword>
<dbReference type="PRINTS" id="PR00231">
    <property type="entry name" value="GEMCOATAL3"/>
</dbReference>
<evidence type="ECO:0000313" key="7">
    <source>
        <dbReference type="EMBL" id="ALR86737.1"/>
    </source>
</evidence>
<keyword evidence="6" id="KW-0812">Transmembrane</keyword>
<feature type="transmembrane region" description="Helical" evidence="6">
    <location>
        <begin position="93"/>
        <end position="117"/>
    </location>
</feature>
<dbReference type="InterPro" id="IPR000657">
    <property type="entry name" value="Gemini_AL3"/>
</dbReference>
<name>A0A0S3JNG0_9GEMI</name>
<protein>
    <recommendedName>
        <fullName evidence="5">Replication enhancer</fullName>
        <shortName evidence="5">REn</shortName>
    </recommendedName>
</protein>
<reference evidence="7" key="1">
    <citation type="journal article" date="2016" name="Arch. Virol.">
        <title>Molecular diversity of turncurtoviruses in Iran.</title>
        <authorList>
            <person name="Kamali M."/>
            <person name="Heydarnejad J."/>
            <person name="Massumi H."/>
            <person name="Kvarnheden A."/>
            <person name="Kraberger S."/>
            <person name="Varsani A."/>
        </authorList>
    </citation>
    <scope>NUCLEOTIDE SEQUENCE</scope>
    <source>
        <strain evidence="7">IR:Lap:L14:Tur:12</strain>
    </source>
</reference>
<evidence type="ECO:0000256" key="6">
    <source>
        <dbReference type="SAM" id="Phobius"/>
    </source>
</evidence>
<comment type="similarity">
    <text evidence="1 5">Belongs to the geminiviridae replication enhancer protein family.</text>
</comment>
<keyword evidence="6" id="KW-0472">Membrane</keyword>
<keyword evidence="2 5" id="KW-0945">Host-virus interaction</keyword>
<accession>A0A0S3JNG0</accession>
<comment type="function">
    <text evidence="3">Increases viral DNA accumulation. Enhances infectivity and symptom expression.</text>
</comment>
<evidence type="ECO:0000256" key="1">
    <source>
        <dbReference type="ARBA" id="ARBA00009424"/>
    </source>
</evidence>
<evidence type="ECO:0000256" key="5">
    <source>
        <dbReference type="RuleBase" id="RU363029"/>
    </source>
</evidence>
<evidence type="ECO:0000256" key="2">
    <source>
        <dbReference type="ARBA" id="ARBA00022581"/>
    </source>
</evidence>